<dbReference type="InterPro" id="IPR003777">
    <property type="entry name" value="XdhC_CoxI"/>
</dbReference>
<accession>G7WEQ4</accession>
<dbReference type="RefSeq" id="WP_014183766.1">
    <property type="nucleotide sequence ID" value="NC_016584.1"/>
</dbReference>
<reference evidence="4" key="1">
    <citation type="submission" date="2011-11" db="EMBL/GenBank/DDBJ databases">
        <title>Complete sequence of Desulfosporosinus orientis DSM 765.</title>
        <authorList>
            <person name="Lucas S."/>
            <person name="Han J."/>
            <person name="Lapidus A."/>
            <person name="Cheng J.-F."/>
            <person name="Goodwin L."/>
            <person name="Pitluck S."/>
            <person name="Peters L."/>
            <person name="Ovchinnikova G."/>
            <person name="Teshima H."/>
            <person name="Detter J.C."/>
            <person name="Han C."/>
            <person name="Tapia R."/>
            <person name="Land M."/>
            <person name="Hauser L."/>
            <person name="Kyrpides N."/>
            <person name="Ivanova N."/>
            <person name="Pagani I."/>
            <person name="Pester M."/>
            <person name="Spring S."/>
            <person name="Ollivier B."/>
            <person name="Rattei T."/>
            <person name="Klenk H.-P."/>
            <person name="Wagner M."/>
            <person name="Loy A."/>
            <person name="Woyke T."/>
        </authorList>
    </citation>
    <scope>NUCLEOTIDE SEQUENCE [LARGE SCALE GENOMIC DNA]</scope>
    <source>
        <strain evidence="4">ATCC 19365 / DSM 765 / NCIMB 8382 / VKM B-1628</strain>
    </source>
</reference>
<dbReference type="Proteomes" id="UP000006346">
    <property type="component" value="Chromosome"/>
</dbReference>
<keyword evidence="4" id="KW-1185">Reference proteome</keyword>
<reference evidence="3 4" key="2">
    <citation type="journal article" date="2012" name="J. Bacteriol.">
        <title>Complete genome sequences of Desulfosporosinus orientis DSM765T, Desulfosporosinus youngiae DSM17734T, Desulfosporosinus meridiei DSM13257T, and Desulfosporosinus acidiphilus DSM22704T.</title>
        <authorList>
            <person name="Pester M."/>
            <person name="Brambilla E."/>
            <person name="Alazard D."/>
            <person name="Rattei T."/>
            <person name="Weinmaier T."/>
            <person name="Han J."/>
            <person name="Lucas S."/>
            <person name="Lapidus A."/>
            <person name="Cheng J.F."/>
            <person name="Goodwin L."/>
            <person name="Pitluck S."/>
            <person name="Peters L."/>
            <person name="Ovchinnikova G."/>
            <person name="Teshima H."/>
            <person name="Detter J.C."/>
            <person name="Han C.S."/>
            <person name="Tapia R."/>
            <person name="Land M.L."/>
            <person name="Hauser L."/>
            <person name="Kyrpides N.C."/>
            <person name="Ivanova N.N."/>
            <person name="Pagani I."/>
            <person name="Huntmann M."/>
            <person name="Wei C.L."/>
            <person name="Davenport K.W."/>
            <person name="Daligault H."/>
            <person name="Chain P.S."/>
            <person name="Chen A."/>
            <person name="Mavromatis K."/>
            <person name="Markowitz V."/>
            <person name="Szeto E."/>
            <person name="Mikhailova N."/>
            <person name="Pati A."/>
            <person name="Wagner M."/>
            <person name="Woyke T."/>
            <person name="Ollivier B."/>
            <person name="Klenk H.P."/>
            <person name="Spring S."/>
            <person name="Loy A."/>
        </authorList>
    </citation>
    <scope>NUCLEOTIDE SEQUENCE [LARGE SCALE GENOMIC DNA]</scope>
    <source>
        <strain evidence="4">ATCC 19365 / DSM 765 / NCIMB 8382 / VKM B-1628</strain>
    </source>
</reference>
<dbReference type="Gene3D" id="3.40.50.720">
    <property type="entry name" value="NAD(P)-binding Rossmann-like Domain"/>
    <property type="match status" value="1"/>
</dbReference>
<dbReference type="PATRIC" id="fig|768706.3.peg.1265"/>
<feature type="domain" description="XdhC- CoxI" evidence="1">
    <location>
        <begin position="14"/>
        <end position="77"/>
    </location>
</feature>
<proteinExistence type="predicted"/>
<dbReference type="HOGENOM" id="CLU_041115_1_1_9"/>
<dbReference type="eggNOG" id="COG1975">
    <property type="taxonomic scope" value="Bacteria"/>
</dbReference>
<evidence type="ECO:0000259" key="1">
    <source>
        <dbReference type="Pfam" id="PF02625"/>
    </source>
</evidence>
<dbReference type="STRING" id="768706.Desor_1283"/>
<gene>
    <name evidence="3" type="ordered locus">Desor_1283</name>
</gene>
<organism evidence="3 4">
    <name type="scientific">Desulfosporosinus orientis (strain ATCC 19365 / DSM 765 / NCIMB 8382 / VKM B-1628 / Singapore I)</name>
    <name type="common">Desulfotomaculum orientis</name>
    <dbReference type="NCBI Taxonomy" id="768706"/>
    <lineage>
        <taxon>Bacteria</taxon>
        <taxon>Bacillati</taxon>
        <taxon>Bacillota</taxon>
        <taxon>Clostridia</taxon>
        <taxon>Eubacteriales</taxon>
        <taxon>Desulfitobacteriaceae</taxon>
        <taxon>Desulfosporosinus</taxon>
    </lineage>
</organism>
<evidence type="ECO:0000259" key="2">
    <source>
        <dbReference type="Pfam" id="PF13478"/>
    </source>
</evidence>
<feature type="domain" description="XdhC Rossmann" evidence="2">
    <location>
        <begin position="213"/>
        <end position="355"/>
    </location>
</feature>
<dbReference type="AlphaFoldDB" id="G7WEQ4"/>
<evidence type="ECO:0000313" key="4">
    <source>
        <dbReference type="Proteomes" id="UP000006346"/>
    </source>
</evidence>
<protein>
    <submittedName>
        <fullName evidence="3">Xanthine and CO dehydrogenases maturation factor, XdhC/CoxF family</fullName>
    </submittedName>
</protein>
<dbReference type="EMBL" id="CP003108">
    <property type="protein sequence ID" value="AET66945.1"/>
    <property type="molecule type" value="Genomic_DNA"/>
</dbReference>
<sequence>MDKQVFFGLKKVFEQNMEAALITVTSVLGSTPRKPGAKMLVFADGMTIGTIGGGCGEAEGRREALNVLWTHESKTYRLNMTADIAQEEGMVCGGIMELLIEYIGAHNPLEISGLYKDYLSALENNDDPILATLIEATEKSQVGRKLIISNQKVVGDLGNQDLNNIVFAKGKVSTGRCQPSLICLDTKFNFCEISSPKLAYRLLLEPPTTVVQLLILGAGHIAVPLATMAKIVGYEVTVVDDRPSFANVNRFNTADKVICDDFERVLETYNINSQTFVVIITRGHRYDKVCLRKVINQPAAYIGMIGSRKRVKSLIIDLEEEGVPSEVLRKLYSPIGLKIGAETPEEIAVCILAELIKVQREETKPKMN</sequence>
<evidence type="ECO:0000313" key="3">
    <source>
        <dbReference type="EMBL" id="AET66945.1"/>
    </source>
</evidence>
<name>G7WEQ4_DESOD</name>
<dbReference type="OrthoDB" id="9773039at2"/>
<dbReference type="PANTHER" id="PTHR30388">
    <property type="entry name" value="ALDEHYDE OXIDOREDUCTASE MOLYBDENUM COFACTOR ASSEMBLY PROTEIN"/>
    <property type="match status" value="1"/>
</dbReference>
<dbReference type="Pfam" id="PF02625">
    <property type="entry name" value="XdhC_CoxI"/>
    <property type="match status" value="1"/>
</dbReference>
<dbReference type="PANTHER" id="PTHR30388:SF6">
    <property type="entry name" value="XANTHINE DEHYDROGENASE SUBUNIT A-RELATED"/>
    <property type="match status" value="1"/>
</dbReference>
<dbReference type="Pfam" id="PF13478">
    <property type="entry name" value="XdhC_C"/>
    <property type="match status" value="1"/>
</dbReference>
<dbReference type="InterPro" id="IPR027051">
    <property type="entry name" value="XdhC_Rossmann_dom"/>
</dbReference>
<dbReference type="InterPro" id="IPR052698">
    <property type="entry name" value="MoCofactor_Util/Proc"/>
</dbReference>
<dbReference type="KEGG" id="dor:Desor_1283"/>